<keyword evidence="6" id="KW-1185">Reference proteome</keyword>
<evidence type="ECO:0000256" key="1">
    <source>
        <dbReference type="ARBA" id="ARBA00004613"/>
    </source>
</evidence>
<evidence type="ECO:0000256" key="3">
    <source>
        <dbReference type="ARBA" id="ARBA00022729"/>
    </source>
</evidence>
<evidence type="ECO:0000313" key="6">
    <source>
        <dbReference type="Proteomes" id="UP000008311"/>
    </source>
</evidence>
<dbReference type="Gene3D" id="3.40.50.200">
    <property type="entry name" value="Peptidase S8/S53 domain"/>
    <property type="match status" value="2"/>
</dbReference>
<dbReference type="InterPro" id="IPR036852">
    <property type="entry name" value="Peptidase_S8/S53_dom_sf"/>
</dbReference>
<dbReference type="InterPro" id="IPR037045">
    <property type="entry name" value="S8pro/Inhibitor_I9_sf"/>
</dbReference>
<dbReference type="InParanoid" id="B9S3B9"/>
<evidence type="ECO:0000313" key="5">
    <source>
        <dbReference type="EMBL" id="EEF41901.1"/>
    </source>
</evidence>
<dbReference type="Gene3D" id="3.30.70.80">
    <property type="entry name" value="Peptidase S8 propeptide/proteinase inhibitor I9"/>
    <property type="match status" value="1"/>
</dbReference>
<dbReference type="EMBL" id="EQ973857">
    <property type="protein sequence ID" value="EEF41901.1"/>
    <property type="molecule type" value="Genomic_DNA"/>
</dbReference>
<dbReference type="GO" id="GO:0005576">
    <property type="term" value="C:extracellular region"/>
    <property type="evidence" value="ECO:0007669"/>
    <property type="project" value="UniProtKB-SubCell"/>
</dbReference>
<proteinExistence type="inferred from homology"/>
<dbReference type="GO" id="GO:0006508">
    <property type="term" value="P:proteolysis"/>
    <property type="evidence" value="ECO:0007669"/>
    <property type="project" value="InterPro"/>
</dbReference>
<dbReference type="InterPro" id="IPR010259">
    <property type="entry name" value="S8pro/Inhibitor_I9"/>
</dbReference>
<comment type="similarity">
    <text evidence="2">Belongs to the peptidase S8 family.</text>
</comment>
<name>B9S3B9_RICCO</name>
<gene>
    <name evidence="5" type="ORF">RCOM_0732040</name>
</gene>
<dbReference type="STRING" id="3988.B9S3B9"/>
<feature type="domain" description="Inhibitor I9" evidence="4">
    <location>
        <begin position="9"/>
        <end position="74"/>
    </location>
</feature>
<organism evidence="5 6">
    <name type="scientific">Ricinus communis</name>
    <name type="common">Castor bean</name>
    <dbReference type="NCBI Taxonomy" id="3988"/>
    <lineage>
        <taxon>Eukaryota</taxon>
        <taxon>Viridiplantae</taxon>
        <taxon>Streptophyta</taxon>
        <taxon>Embryophyta</taxon>
        <taxon>Tracheophyta</taxon>
        <taxon>Spermatophyta</taxon>
        <taxon>Magnoliopsida</taxon>
        <taxon>eudicotyledons</taxon>
        <taxon>Gunneridae</taxon>
        <taxon>Pentapetalae</taxon>
        <taxon>rosids</taxon>
        <taxon>fabids</taxon>
        <taxon>Malpighiales</taxon>
        <taxon>Euphorbiaceae</taxon>
        <taxon>Acalyphoideae</taxon>
        <taxon>Acalypheae</taxon>
        <taxon>Ricinus</taxon>
    </lineage>
</organism>
<dbReference type="Pfam" id="PF05922">
    <property type="entry name" value="Inhibitor_I9"/>
    <property type="match status" value="1"/>
</dbReference>
<protein>
    <recommendedName>
        <fullName evidence="4">Inhibitor I9 domain-containing protein</fullName>
    </recommendedName>
</protein>
<dbReference type="Proteomes" id="UP000008311">
    <property type="component" value="Unassembled WGS sequence"/>
</dbReference>
<evidence type="ECO:0000256" key="2">
    <source>
        <dbReference type="ARBA" id="ARBA00011073"/>
    </source>
</evidence>
<dbReference type="SUPFAM" id="SSF52743">
    <property type="entry name" value="Subtilisin-like"/>
    <property type="match status" value="1"/>
</dbReference>
<evidence type="ECO:0000259" key="4">
    <source>
        <dbReference type="Pfam" id="PF05922"/>
    </source>
</evidence>
<dbReference type="AlphaFoldDB" id="B9S3B9"/>
<reference evidence="6" key="1">
    <citation type="journal article" date="2010" name="Nat. Biotechnol.">
        <title>Draft genome sequence of the oilseed species Ricinus communis.</title>
        <authorList>
            <person name="Chan A.P."/>
            <person name="Crabtree J."/>
            <person name="Zhao Q."/>
            <person name="Lorenzi H."/>
            <person name="Orvis J."/>
            <person name="Puiu D."/>
            <person name="Melake-Berhan A."/>
            <person name="Jones K.M."/>
            <person name="Redman J."/>
            <person name="Chen G."/>
            <person name="Cahoon E.B."/>
            <person name="Gedil M."/>
            <person name="Stanke M."/>
            <person name="Haas B.J."/>
            <person name="Wortman J.R."/>
            <person name="Fraser-Liggett C.M."/>
            <person name="Ravel J."/>
            <person name="Rabinowicz P.D."/>
        </authorList>
    </citation>
    <scope>NUCLEOTIDE SEQUENCE [LARGE SCALE GENOMIC DNA]</scope>
    <source>
        <strain evidence="6">cv. Hale</strain>
    </source>
</reference>
<sequence>MGSLPKEENSPSCHHFNMLQEVVENSFVEKSLIKSYRRSFKAFAANLTTTEHKIWLVSMKGVASVFPSTSYHLQTTRSWNFMGFPETISRKKTAESNVIIGVIDSGIWSESECFSDKGFGPAPKKWKGVSEGGKDFTCNNFYGLAEGTARGGIPSARIAVYKVCHADAGSCSTADIFAALDDAIADGS</sequence>
<accession>B9S3B9</accession>
<dbReference type="PANTHER" id="PTHR10795">
    <property type="entry name" value="PROPROTEIN CONVERTASE SUBTILISIN/KEXIN"/>
    <property type="match status" value="1"/>
</dbReference>
<dbReference type="eggNOG" id="ENOG502QRA7">
    <property type="taxonomic scope" value="Eukaryota"/>
</dbReference>
<keyword evidence="3" id="KW-0732">Signal</keyword>
<dbReference type="GO" id="GO:0004252">
    <property type="term" value="F:serine-type endopeptidase activity"/>
    <property type="evidence" value="ECO:0007669"/>
    <property type="project" value="InterPro"/>
</dbReference>
<comment type="subcellular location">
    <subcellularLocation>
        <location evidence="1">Secreted</location>
    </subcellularLocation>
</comment>
<dbReference type="InterPro" id="IPR045051">
    <property type="entry name" value="SBT"/>
</dbReference>